<keyword evidence="2" id="KW-1185">Reference proteome</keyword>
<name>A0ABW1JCB5_9ACTN</name>
<sequence length="170" mass="16800">MPDFDVVIAAYLIPDLAQQDFDALVALVEAKELEVEGVALVSVDADGEVTVTETGDHLGRKGAKLGGGVGLVVGLFSPPLLAAAVVGGAAGALIGKFAQHKVESGLGDKLGAALPPGSAGIIAIYDRAKSTTVQTTLVSAVRSSVAPIDGGGAKKLKEALAQAQAGMSGG</sequence>
<dbReference type="Pfam" id="PF06897">
    <property type="entry name" value="DUF1269"/>
    <property type="match status" value="1"/>
</dbReference>
<comment type="caution">
    <text evidence="1">The sequence shown here is derived from an EMBL/GenBank/DDBJ whole genome shotgun (WGS) entry which is preliminary data.</text>
</comment>
<proteinExistence type="predicted"/>
<accession>A0ABW1JCB5</accession>
<protein>
    <submittedName>
        <fullName evidence="1">DUF1269 domain-containing protein</fullName>
    </submittedName>
</protein>
<organism evidence="1 2">
    <name type="scientific">Angustibacter luteus</name>
    <dbReference type="NCBI Taxonomy" id="658456"/>
    <lineage>
        <taxon>Bacteria</taxon>
        <taxon>Bacillati</taxon>
        <taxon>Actinomycetota</taxon>
        <taxon>Actinomycetes</taxon>
        <taxon>Kineosporiales</taxon>
        <taxon>Kineosporiaceae</taxon>
    </lineage>
</organism>
<dbReference type="InterPro" id="IPR009200">
    <property type="entry name" value="DUF1269_membrane"/>
</dbReference>
<gene>
    <name evidence="1" type="ORF">ACFQDO_06055</name>
</gene>
<dbReference type="Proteomes" id="UP001596189">
    <property type="component" value="Unassembled WGS sequence"/>
</dbReference>
<evidence type="ECO:0000313" key="2">
    <source>
        <dbReference type="Proteomes" id="UP001596189"/>
    </source>
</evidence>
<reference evidence="2" key="1">
    <citation type="journal article" date="2019" name="Int. J. Syst. Evol. Microbiol.">
        <title>The Global Catalogue of Microorganisms (GCM) 10K type strain sequencing project: providing services to taxonomists for standard genome sequencing and annotation.</title>
        <authorList>
            <consortium name="The Broad Institute Genomics Platform"/>
            <consortium name="The Broad Institute Genome Sequencing Center for Infectious Disease"/>
            <person name="Wu L."/>
            <person name="Ma J."/>
        </authorList>
    </citation>
    <scope>NUCLEOTIDE SEQUENCE [LARGE SCALE GENOMIC DNA]</scope>
    <source>
        <strain evidence="2">KACC 14249</strain>
    </source>
</reference>
<dbReference type="EMBL" id="JBHSRD010000003">
    <property type="protein sequence ID" value="MFC6006691.1"/>
    <property type="molecule type" value="Genomic_DNA"/>
</dbReference>
<dbReference type="RefSeq" id="WP_345718168.1">
    <property type="nucleotide sequence ID" value="NZ_BAABFP010000008.1"/>
</dbReference>
<evidence type="ECO:0000313" key="1">
    <source>
        <dbReference type="EMBL" id="MFC6006691.1"/>
    </source>
</evidence>